<dbReference type="Proteomes" id="UP000635726">
    <property type="component" value="Unassembled WGS sequence"/>
</dbReference>
<feature type="chain" id="PRO_5036673756" description="DUF4394 domain-containing protein" evidence="1">
    <location>
        <begin position="21"/>
        <end position="278"/>
    </location>
</feature>
<dbReference type="InterPro" id="IPR011048">
    <property type="entry name" value="Haem_d1_sf"/>
</dbReference>
<accession>A0A917PHP1</accession>
<dbReference type="AlphaFoldDB" id="A0A917PHP1"/>
<protein>
    <recommendedName>
        <fullName evidence="2">DUF4394 domain-containing protein</fullName>
    </recommendedName>
</protein>
<dbReference type="InterPro" id="IPR025507">
    <property type="entry name" value="DUF4394"/>
</dbReference>
<proteinExistence type="predicted"/>
<reference evidence="3" key="1">
    <citation type="journal article" date="2014" name="Int. J. Syst. Evol. Microbiol.">
        <title>Complete genome sequence of Corynebacterium casei LMG S-19264T (=DSM 44701T), isolated from a smear-ripened cheese.</title>
        <authorList>
            <consortium name="US DOE Joint Genome Institute (JGI-PGF)"/>
            <person name="Walter F."/>
            <person name="Albersmeier A."/>
            <person name="Kalinowski J."/>
            <person name="Ruckert C."/>
        </authorList>
    </citation>
    <scope>NUCLEOTIDE SEQUENCE</scope>
    <source>
        <strain evidence="3">JCM 14371</strain>
    </source>
</reference>
<gene>
    <name evidence="3" type="ORF">GCM10008939_23940</name>
</gene>
<evidence type="ECO:0000259" key="2">
    <source>
        <dbReference type="Pfam" id="PF14339"/>
    </source>
</evidence>
<evidence type="ECO:0000256" key="1">
    <source>
        <dbReference type="SAM" id="SignalP"/>
    </source>
</evidence>
<organism evidence="3 4">
    <name type="scientific">Deinococcus aquiradiocola</name>
    <dbReference type="NCBI Taxonomy" id="393059"/>
    <lineage>
        <taxon>Bacteria</taxon>
        <taxon>Thermotogati</taxon>
        <taxon>Deinococcota</taxon>
        <taxon>Deinococci</taxon>
        <taxon>Deinococcales</taxon>
        <taxon>Deinococcaceae</taxon>
        <taxon>Deinococcus</taxon>
    </lineage>
</organism>
<name>A0A917PHP1_9DEIO</name>
<dbReference type="SUPFAM" id="SSF51004">
    <property type="entry name" value="C-terminal (heme d1) domain of cytochrome cd1-nitrite reductase"/>
    <property type="match status" value="1"/>
</dbReference>
<reference evidence="3" key="2">
    <citation type="submission" date="2020-09" db="EMBL/GenBank/DDBJ databases">
        <authorList>
            <person name="Sun Q."/>
            <person name="Ohkuma M."/>
        </authorList>
    </citation>
    <scope>NUCLEOTIDE SEQUENCE</scope>
    <source>
        <strain evidence="3">JCM 14371</strain>
    </source>
</reference>
<dbReference type="Pfam" id="PF14339">
    <property type="entry name" value="DUF4394"/>
    <property type="match status" value="1"/>
</dbReference>
<sequence length="278" mass="27536">MRHPIMIAALTLTLAACTQASVPPAGTLAYGLNASGQLVTFGLDNAGSSATTRSVTGLGSDTLADLDFNPANGALYAFATSGNVYTVDPATGAATLNTTPLSTVAPRVTDFNPAANRVRVIGASASNARLTVDPGPSTSPKGTVTTDGTLAYAATDTNAGKTPNVLGAAYTNSALNGGTLPASTLLYSVDATTNTLDLHSTAPGTAAGNFNTLGTVGALGVTLGSSVGFDIVTRGGMNTAYLVNGSTLYTVNLMTGAATQIATLSTPLKALAVTLSAQ</sequence>
<evidence type="ECO:0000313" key="4">
    <source>
        <dbReference type="Proteomes" id="UP000635726"/>
    </source>
</evidence>
<feature type="signal peptide" evidence="1">
    <location>
        <begin position="1"/>
        <end position="20"/>
    </location>
</feature>
<evidence type="ECO:0000313" key="3">
    <source>
        <dbReference type="EMBL" id="GGJ79324.1"/>
    </source>
</evidence>
<comment type="caution">
    <text evidence="3">The sequence shown here is derived from an EMBL/GenBank/DDBJ whole genome shotgun (WGS) entry which is preliminary data.</text>
</comment>
<dbReference type="PROSITE" id="PS51257">
    <property type="entry name" value="PROKAR_LIPOPROTEIN"/>
    <property type="match status" value="1"/>
</dbReference>
<dbReference type="RefSeq" id="WP_188963520.1">
    <property type="nucleotide sequence ID" value="NZ_BMOE01000008.1"/>
</dbReference>
<dbReference type="EMBL" id="BMOE01000008">
    <property type="protein sequence ID" value="GGJ79324.1"/>
    <property type="molecule type" value="Genomic_DNA"/>
</dbReference>
<keyword evidence="1" id="KW-0732">Signal</keyword>
<feature type="domain" description="DUF4394" evidence="2">
    <location>
        <begin position="37"/>
        <end position="271"/>
    </location>
</feature>
<keyword evidence="4" id="KW-1185">Reference proteome</keyword>